<protein>
    <submittedName>
        <fullName evidence="2">Uncharacterized protein</fullName>
    </submittedName>
</protein>
<evidence type="ECO:0000313" key="2">
    <source>
        <dbReference type="EMBL" id="MBC5659902.1"/>
    </source>
</evidence>
<sequence length="182" mass="20699">MQNKLKSSVSIFQVLGIIFLALGIIFLANTVSLWIRQSVWGASESKGYYCIFAPAGSKALGDTYEGVQAEEGYSFYRLEFKVTNQGNASRYGDEYYGVYFNDTKGNRDDVLDWWPTDTGREEEPKDDTVYLFEGADYNYLPAGRQLRYFKVVQVRDGVKSFSVDYYPSGDSDDEQLSFVMSL</sequence>
<keyword evidence="3" id="KW-1185">Reference proteome</keyword>
<dbReference type="AlphaFoldDB" id="A0A923RM35"/>
<keyword evidence="1" id="KW-0472">Membrane</keyword>
<keyword evidence="1" id="KW-1133">Transmembrane helix</keyword>
<dbReference type="Proteomes" id="UP000649345">
    <property type="component" value="Unassembled WGS sequence"/>
</dbReference>
<reference evidence="2" key="1">
    <citation type="submission" date="2020-08" db="EMBL/GenBank/DDBJ databases">
        <title>Genome public.</title>
        <authorList>
            <person name="Liu C."/>
            <person name="Sun Q."/>
        </authorList>
    </citation>
    <scope>NUCLEOTIDE SEQUENCE</scope>
    <source>
        <strain evidence="2">NSJ-68</strain>
    </source>
</reference>
<name>A0A923RM35_9FIRM</name>
<feature type="transmembrane region" description="Helical" evidence="1">
    <location>
        <begin position="12"/>
        <end position="35"/>
    </location>
</feature>
<dbReference type="RefSeq" id="WP_186872196.1">
    <property type="nucleotide sequence ID" value="NZ_JACOOR010000004.1"/>
</dbReference>
<accession>A0A923RM35</accession>
<gene>
    <name evidence="2" type="ORF">H8S44_08970</name>
</gene>
<comment type="caution">
    <text evidence="2">The sequence shown here is derived from an EMBL/GenBank/DDBJ whole genome shotgun (WGS) entry which is preliminary data.</text>
</comment>
<keyword evidence="1" id="KW-0812">Transmembrane</keyword>
<evidence type="ECO:0000313" key="3">
    <source>
        <dbReference type="Proteomes" id="UP000649345"/>
    </source>
</evidence>
<evidence type="ECO:0000256" key="1">
    <source>
        <dbReference type="SAM" id="Phobius"/>
    </source>
</evidence>
<organism evidence="2 3">
    <name type="scientific">Anaerosacchariphilus hominis</name>
    <dbReference type="NCBI Taxonomy" id="2763017"/>
    <lineage>
        <taxon>Bacteria</taxon>
        <taxon>Bacillati</taxon>
        <taxon>Bacillota</taxon>
        <taxon>Clostridia</taxon>
        <taxon>Lachnospirales</taxon>
        <taxon>Lachnospiraceae</taxon>
        <taxon>Anaerosacchariphilus</taxon>
    </lineage>
</organism>
<proteinExistence type="predicted"/>
<dbReference type="EMBL" id="JACOOR010000004">
    <property type="protein sequence ID" value="MBC5659902.1"/>
    <property type="molecule type" value="Genomic_DNA"/>
</dbReference>